<dbReference type="Proteomes" id="UP000579605">
    <property type="component" value="Unassembled WGS sequence"/>
</dbReference>
<name>A0A852Z8L3_9ACTN</name>
<organism evidence="2 3">
    <name type="scientific">Actinopolymorpha rutila</name>
    <dbReference type="NCBI Taxonomy" id="446787"/>
    <lineage>
        <taxon>Bacteria</taxon>
        <taxon>Bacillati</taxon>
        <taxon>Actinomycetota</taxon>
        <taxon>Actinomycetes</taxon>
        <taxon>Propionibacteriales</taxon>
        <taxon>Actinopolymorphaceae</taxon>
        <taxon>Actinopolymorpha</taxon>
    </lineage>
</organism>
<dbReference type="EMBL" id="JACBZH010000001">
    <property type="protein sequence ID" value="NYH88565.1"/>
    <property type="molecule type" value="Genomic_DNA"/>
</dbReference>
<dbReference type="AlphaFoldDB" id="A0A852Z8L3"/>
<keyword evidence="1" id="KW-0812">Transmembrane</keyword>
<gene>
    <name evidence="2" type="ORF">F4554_001203</name>
</gene>
<evidence type="ECO:0000313" key="3">
    <source>
        <dbReference type="Proteomes" id="UP000579605"/>
    </source>
</evidence>
<accession>A0A852Z8L3</accession>
<sequence length="177" mass="19720">MDQPRRRVPHSMWIALAVVTAVSGWFLWLGGDVVSANREPDKSSREYVADQRDRAEGVPLLLPVKLPDGYDYGREYEYNHTADPSDPDDNPTYADTREILFMPIGGVQKHGGLPAIGLCVEAAHSKQTACPIGPHHLLRHHGQSLLHIYAASDGDQDLTTWKNVGFTTDLDKVTWLH</sequence>
<feature type="transmembrane region" description="Helical" evidence="1">
    <location>
        <begin position="12"/>
        <end position="31"/>
    </location>
</feature>
<keyword evidence="1" id="KW-1133">Transmembrane helix</keyword>
<proteinExistence type="predicted"/>
<keyword evidence="3" id="KW-1185">Reference proteome</keyword>
<dbReference type="RefSeq" id="WP_179786445.1">
    <property type="nucleotide sequence ID" value="NZ_BAAARR010000022.1"/>
</dbReference>
<protein>
    <submittedName>
        <fullName evidence="2">Uncharacterized protein</fullName>
    </submittedName>
</protein>
<evidence type="ECO:0000256" key="1">
    <source>
        <dbReference type="SAM" id="Phobius"/>
    </source>
</evidence>
<keyword evidence="1" id="KW-0472">Membrane</keyword>
<evidence type="ECO:0000313" key="2">
    <source>
        <dbReference type="EMBL" id="NYH88565.1"/>
    </source>
</evidence>
<reference evidence="2 3" key="1">
    <citation type="submission" date="2020-07" db="EMBL/GenBank/DDBJ databases">
        <title>Sequencing the genomes of 1000 actinobacteria strains.</title>
        <authorList>
            <person name="Klenk H.-P."/>
        </authorList>
    </citation>
    <scope>NUCLEOTIDE SEQUENCE [LARGE SCALE GENOMIC DNA]</scope>
    <source>
        <strain evidence="2 3">DSM 18448</strain>
    </source>
</reference>
<comment type="caution">
    <text evidence="2">The sequence shown here is derived from an EMBL/GenBank/DDBJ whole genome shotgun (WGS) entry which is preliminary data.</text>
</comment>